<protein>
    <submittedName>
        <fullName evidence="4">NDP-sugar dehydratase or epimerase</fullName>
    </submittedName>
</protein>
<evidence type="ECO:0000256" key="1">
    <source>
        <dbReference type="ARBA" id="ARBA00005125"/>
    </source>
</evidence>
<comment type="similarity">
    <text evidence="2">Belongs to the NAD(P)-dependent epimerase/dehydratase family.</text>
</comment>
<name>A0A918TIE9_9RHOB</name>
<dbReference type="AlphaFoldDB" id="A0A918TIE9"/>
<organism evidence="4 5">
    <name type="scientific">Neogemmobacter tilapiae</name>
    <dbReference type="NCBI Taxonomy" id="875041"/>
    <lineage>
        <taxon>Bacteria</taxon>
        <taxon>Pseudomonadati</taxon>
        <taxon>Pseudomonadota</taxon>
        <taxon>Alphaproteobacteria</taxon>
        <taxon>Rhodobacterales</taxon>
        <taxon>Paracoccaceae</taxon>
        <taxon>Neogemmobacter</taxon>
    </lineage>
</organism>
<dbReference type="Pfam" id="PF01370">
    <property type="entry name" value="Epimerase"/>
    <property type="match status" value="1"/>
</dbReference>
<evidence type="ECO:0000313" key="5">
    <source>
        <dbReference type="Proteomes" id="UP000638981"/>
    </source>
</evidence>
<feature type="domain" description="NAD-dependent epimerase/dehydratase" evidence="3">
    <location>
        <begin position="5"/>
        <end position="231"/>
    </location>
</feature>
<dbReference type="InterPro" id="IPR001509">
    <property type="entry name" value="Epimerase_deHydtase"/>
</dbReference>
<sequence length="313" mass="33690">MAKPVLVTGGAGFVGANLVRLLLGKGYDVTILDNFDRGRAAYLDGLDVRVVRADIRDGEALKTAFKGQEAIFHLAAYGSVVESIEDPDTNFQVNVVGTLNVLKAAVANDVGKLVFSSTGGALMGNTAPPVNEKSVPRPISPYGASKLACEGYLCAFAESYGLNTLMCRFANVYGPWSAHKQGVFNKYLVAIDKGEPLVVYGDPVRDFIYVEDLVRGLTLGLESDTKAGDAYHLSTNTGVRIVDLAAEMLSIRRKNDSQLIRHPARRGEVAENFAEGHKASADLGFTAQVTLRPGLEKTIEWFDAHADLWKPGA</sequence>
<keyword evidence="5" id="KW-1185">Reference proteome</keyword>
<evidence type="ECO:0000256" key="2">
    <source>
        <dbReference type="ARBA" id="ARBA00007637"/>
    </source>
</evidence>
<dbReference type="InterPro" id="IPR036291">
    <property type="entry name" value="NAD(P)-bd_dom_sf"/>
</dbReference>
<dbReference type="EMBL" id="BMYJ01000002">
    <property type="protein sequence ID" value="GHC49693.1"/>
    <property type="molecule type" value="Genomic_DNA"/>
</dbReference>
<comment type="caution">
    <text evidence="4">The sequence shown here is derived from an EMBL/GenBank/DDBJ whole genome shotgun (WGS) entry which is preliminary data.</text>
</comment>
<reference evidence="4" key="1">
    <citation type="journal article" date="2014" name="Int. J. Syst. Evol. Microbiol.">
        <title>Complete genome sequence of Corynebacterium casei LMG S-19264T (=DSM 44701T), isolated from a smear-ripened cheese.</title>
        <authorList>
            <consortium name="US DOE Joint Genome Institute (JGI-PGF)"/>
            <person name="Walter F."/>
            <person name="Albersmeier A."/>
            <person name="Kalinowski J."/>
            <person name="Ruckert C."/>
        </authorList>
    </citation>
    <scope>NUCLEOTIDE SEQUENCE</scope>
    <source>
        <strain evidence="4">KCTC 23310</strain>
    </source>
</reference>
<dbReference type="RefSeq" id="WP_189410501.1">
    <property type="nucleotide sequence ID" value="NZ_BMYJ01000002.1"/>
</dbReference>
<dbReference type="PANTHER" id="PTHR43000">
    <property type="entry name" value="DTDP-D-GLUCOSE 4,6-DEHYDRATASE-RELATED"/>
    <property type="match status" value="1"/>
</dbReference>
<dbReference type="SUPFAM" id="SSF51735">
    <property type="entry name" value="NAD(P)-binding Rossmann-fold domains"/>
    <property type="match status" value="1"/>
</dbReference>
<dbReference type="Gene3D" id="3.40.50.720">
    <property type="entry name" value="NAD(P)-binding Rossmann-like Domain"/>
    <property type="match status" value="1"/>
</dbReference>
<evidence type="ECO:0000313" key="4">
    <source>
        <dbReference type="EMBL" id="GHC49693.1"/>
    </source>
</evidence>
<comment type="pathway">
    <text evidence="1">Bacterial outer membrane biogenesis; LPS O-antigen biosynthesis.</text>
</comment>
<proteinExistence type="inferred from homology"/>
<dbReference type="Proteomes" id="UP000638981">
    <property type="component" value="Unassembled WGS sequence"/>
</dbReference>
<gene>
    <name evidence="4" type="ORF">GCM10007315_09880</name>
</gene>
<accession>A0A918TIE9</accession>
<reference evidence="4" key="2">
    <citation type="submission" date="2020-09" db="EMBL/GenBank/DDBJ databases">
        <authorList>
            <person name="Sun Q."/>
            <person name="Kim S."/>
        </authorList>
    </citation>
    <scope>NUCLEOTIDE SEQUENCE</scope>
    <source>
        <strain evidence="4">KCTC 23310</strain>
    </source>
</reference>
<evidence type="ECO:0000259" key="3">
    <source>
        <dbReference type="Pfam" id="PF01370"/>
    </source>
</evidence>